<gene>
    <name evidence="3" type="ORF">GXM_08812</name>
</gene>
<evidence type="ECO:0000259" key="1">
    <source>
        <dbReference type="PROSITE" id="PS51192"/>
    </source>
</evidence>
<dbReference type="PROSITE" id="PS51194">
    <property type="entry name" value="HELICASE_CTER"/>
    <property type="match status" value="1"/>
</dbReference>
<sequence>MPVTYELRDYQHQWIKDIWNSWDQGNRRVLAQLPTAAGKTVCFAHISHKFFEQGKQVLVIAHRIELISQAAEKLSEIIGEPVGIIKAGVLANPERRIQVASVQTLSRREVLELPMNIGLLILDEAHHATALSYRRLIEHYESAQILGVTATPQRIDGQGFVDLFDDLVIGIDTAQLIQAGYLSKFRLFATNQTISTQGVAKSRGDFRAKELAVAVTSQIGVSEILENYLKYARNLRTVIFACSLEHSRALAAEFSRNYISAEHLDGKTPPQERLEILQRFRNGITQVITNYEILTEGFDCPNIECVYCVRPTESSTMWLQMLGRVLRTYTFKPTAVIIDITDNWKKHGLPDEARKWSLLPETISQIQNKGLIQCEHCTHIFKPLTDELAKIEAEVDEDGVVIQHHQAICPSCGETIDFTTIENATKPTFSRIRLRQGFSLSLTEIDLSVSTYRLDLVTDEMRRQGLRGASPTKIYSAIFIAFIENITRFTLGDWREIVKMVEPSQSAITKKAWELYKEAFERHKNRILAMSFVEQKKLKTKGSSNVATNVTTIEALGQLENSIFWEPKPQEKSSKFKKNLGDSYFKMKYKSQWKESLTYCSMLTGDFLNINAGLFHVETKDVYVNICIEVRELPGLKSKLTEICDPAEIEYAFTQGFGKQALVMFRLS</sequence>
<dbReference type="Pfam" id="PF04851">
    <property type="entry name" value="ResIII"/>
    <property type="match status" value="1"/>
</dbReference>
<dbReference type="KEGG" id="nsh:GXM_08812"/>
<keyword evidence="3" id="KW-0547">Nucleotide-binding</keyword>
<keyword evidence="4" id="KW-1185">Reference proteome</keyword>
<dbReference type="GO" id="GO:0005829">
    <property type="term" value="C:cytosol"/>
    <property type="evidence" value="ECO:0007669"/>
    <property type="project" value="TreeGrafter"/>
</dbReference>
<protein>
    <submittedName>
        <fullName evidence="3">ATP-dependent helicase</fullName>
    </submittedName>
</protein>
<dbReference type="PROSITE" id="PS51192">
    <property type="entry name" value="HELICASE_ATP_BIND_1"/>
    <property type="match status" value="1"/>
</dbReference>
<accession>A0A5P8WEW1</accession>
<dbReference type="SMART" id="SM00490">
    <property type="entry name" value="HELICc"/>
    <property type="match status" value="1"/>
</dbReference>
<dbReference type="PANTHER" id="PTHR47396:SF1">
    <property type="entry name" value="ATP-DEPENDENT HELICASE IRC3-RELATED"/>
    <property type="match status" value="1"/>
</dbReference>
<dbReference type="RefSeq" id="WP_152591920.1">
    <property type="nucleotide sequence ID" value="NZ_CP045227.1"/>
</dbReference>
<dbReference type="AlphaFoldDB" id="A0A5P8WEW1"/>
<keyword evidence="3" id="KW-0378">Hydrolase</keyword>
<dbReference type="Gene3D" id="3.40.50.300">
    <property type="entry name" value="P-loop containing nucleotide triphosphate hydrolases"/>
    <property type="match status" value="2"/>
</dbReference>
<dbReference type="GO" id="GO:0005524">
    <property type="term" value="F:ATP binding"/>
    <property type="evidence" value="ECO:0007669"/>
    <property type="project" value="InterPro"/>
</dbReference>
<organism evidence="3 4">
    <name type="scientific">Nostoc sphaeroides CCNUC1</name>
    <dbReference type="NCBI Taxonomy" id="2653204"/>
    <lineage>
        <taxon>Bacteria</taxon>
        <taxon>Bacillati</taxon>
        <taxon>Cyanobacteriota</taxon>
        <taxon>Cyanophyceae</taxon>
        <taxon>Nostocales</taxon>
        <taxon>Nostocaceae</taxon>
        <taxon>Nostoc</taxon>
    </lineage>
</organism>
<feature type="domain" description="Helicase C-terminal" evidence="2">
    <location>
        <begin position="224"/>
        <end position="389"/>
    </location>
</feature>
<proteinExistence type="predicted"/>
<dbReference type="GO" id="GO:0004386">
    <property type="term" value="F:helicase activity"/>
    <property type="evidence" value="ECO:0007669"/>
    <property type="project" value="UniProtKB-KW"/>
</dbReference>
<keyword evidence="3" id="KW-0067">ATP-binding</keyword>
<dbReference type="SMART" id="SM00487">
    <property type="entry name" value="DEXDc"/>
    <property type="match status" value="1"/>
</dbReference>
<feature type="domain" description="Helicase ATP-binding" evidence="1">
    <location>
        <begin position="20"/>
        <end position="170"/>
    </location>
</feature>
<evidence type="ECO:0000313" key="4">
    <source>
        <dbReference type="Proteomes" id="UP000326678"/>
    </source>
</evidence>
<keyword evidence="3" id="KW-0347">Helicase</keyword>
<reference evidence="3 4" key="1">
    <citation type="submission" date="2019-10" db="EMBL/GenBank/DDBJ databases">
        <title>Genomic and transcriptomic insights into the perfect genentic adaptation of a filamentous nitrogen-fixing cyanobacterium to rice fields.</title>
        <authorList>
            <person name="Chen Z."/>
        </authorList>
    </citation>
    <scope>NUCLEOTIDE SEQUENCE [LARGE SCALE GENOMIC DNA]</scope>
    <source>
        <strain evidence="3">CCNUC1</strain>
    </source>
</reference>
<dbReference type="InterPro" id="IPR027417">
    <property type="entry name" value="P-loop_NTPase"/>
</dbReference>
<dbReference type="InterPro" id="IPR006935">
    <property type="entry name" value="Helicase/UvrB_N"/>
</dbReference>
<dbReference type="EMBL" id="CP045227">
    <property type="protein sequence ID" value="QFS51318.1"/>
    <property type="molecule type" value="Genomic_DNA"/>
</dbReference>
<dbReference type="Pfam" id="PF00271">
    <property type="entry name" value="Helicase_C"/>
    <property type="match status" value="1"/>
</dbReference>
<evidence type="ECO:0000259" key="2">
    <source>
        <dbReference type="PROSITE" id="PS51194"/>
    </source>
</evidence>
<dbReference type="PANTHER" id="PTHR47396">
    <property type="entry name" value="TYPE I RESTRICTION ENZYME ECOKI R PROTEIN"/>
    <property type="match status" value="1"/>
</dbReference>
<dbReference type="GO" id="GO:0016787">
    <property type="term" value="F:hydrolase activity"/>
    <property type="evidence" value="ECO:0007669"/>
    <property type="project" value="InterPro"/>
</dbReference>
<dbReference type="GO" id="GO:0003677">
    <property type="term" value="F:DNA binding"/>
    <property type="evidence" value="ECO:0007669"/>
    <property type="project" value="InterPro"/>
</dbReference>
<name>A0A5P8WEW1_9NOSO</name>
<dbReference type="InterPro" id="IPR050742">
    <property type="entry name" value="Helicase_Restrict-Modif_Enz"/>
</dbReference>
<dbReference type="InterPro" id="IPR001650">
    <property type="entry name" value="Helicase_C-like"/>
</dbReference>
<dbReference type="SUPFAM" id="SSF52540">
    <property type="entry name" value="P-loop containing nucleoside triphosphate hydrolases"/>
    <property type="match status" value="1"/>
</dbReference>
<dbReference type="InterPro" id="IPR014001">
    <property type="entry name" value="Helicase_ATP-bd"/>
</dbReference>
<dbReference type="Proteomes" id="UP000326678">
    <property type="component" value="Chromosome Gxm2"/>
</dbReference>
<evidence type="ECO:0000313" key="3">
    <source>
        <dbReference type="EMBL" id="QFS51318.1"/>
    </source>
</evidence>